<comment type="similarity">
    <text evidence="2">Belongs to the NPH3 family.</text>
</comment>
<protein>
    <recommendedName>
        <fullName evidence="3">NPH3 domain-containing protein</fullName>
    </recommendedName>
</protein>
<dbReference type="PROSITE" id="PS51649">
    <property type="entry name" value="NPH3"/>
    <property type="match status" value="1"/>
</dbReference>
<dbReference type="EMBL" id="QGKY02000089">
    <property type="protein sequence ID" value="KAF2610938.1"/>
    <property type="molecule type" value="Genomic_DNA"/>
</dbReference>
<comment type="caution">
    <text evidence="4">The sequence shown here is derived from an EMBL/GenBank/DDBJ whole genome shotgun (WGS) entry which is preliminary data.</text>
</comment>
<organism evidence="4">
    <name type="scientific">Brassica cretica</name>
    <name type="common">Mustard</name>
    <dbReference type="NCBI Taxonomy" id="69181"/>
    <lineage>
        <taxon>Eukaryota</taxon>
        <taxon>Viridiplantae</taxon>
        <taxon>Streptophyta</taxon>
        <taxon>Embryophyta</taxon>
        <taxon>Tracheophyta</taxon>
        <taxon>Spermatophyta</taxon>
        <taxon>Magnoliopsida</taxon>
        <taxon>eudicotyledons</taxon>
        <taxon>Gunneridae</taxon>
        <taxon>Pentapetalae</taxon>
        <taxon>rosids</taxon>
        <taxon>malvids</taxon>
        <taxon>Brassicales</taxon>
        <taxon>Brassicaceae</taxon>
        <taxon>Brassiceae</taxon>
        <taxon>Brassica</taxon>
    </lineage>
</organism>
<evidence type="ECO:0000313" key="4">
    <source>
        <dbReference type="EMBL" id="KAF2610938.1"/>
    </source>
</evidence>
<proteinExistence type="inferred from homology"/>
<name>A0A8S9LZ83_BRACR</name>
<dbReference type="PANTHER" id="PTHR32370">
    <property type="entry name" value="OS12G0117600 PROTEIN"/>
    <property type="match status" value="1"/>
</dbReference>
<feature type="domain" description="NPH3" evidence="3">
    <location>
        <begin position="1"/>
        <end position="52"/>
    </location>
</feature>
<gene>
    <name evidence="4" type="ORF">F2Q70_00013691</name>
</gene>
<keyword evidence="1" id="KW-0833">Ubl conjugation pathway</keyword>
<dbReference type="AlphaFoldDB" id="A0A8S9LZ83"/>
<dbReference type="InterPro" id="IPR027356">
    <property type="entry name" value="NPH3_dom"/>
</dbReference>
<evidence type="ECO:0000256" key="1">
    <source>
        <dbReference type="ARBA" id="ARBA00022786"/>
    </source>
</evidence>
<evidence type="ECO:0000256" key="2">
    <source>
        <dbReference type="PROSITE-ProRule" id="PRU00982"/>
    </source>
</evidence>
<evidence type="ECO:0000259" key="3">
    <source>
        <dbReference type="PROSITE" id="PS51649"/>
    </source>
</evidence>
<sequence>MSHSNLTPQDRTKICRCLNYKKLTRETCKQLARNPKIPPDVAVQALKSSCENQEHRTQEVKLVNKSTCRSRRHSQDKKHVMLHLKGFEISEKLAEELKTKGGYNWKVMDSFREGL</sequence>
<dbReference type="InterPro" id="IPR043454">
    <property type="entry name" value="NPH3/RPT2-like"/>
</dbReference>
<accession>A0A8S9LZ83</accession>
<reference evidence="4" key="1">
    <citation type="submission" date="2019-12" db="EMBL/GenBank/DDBJ databases">
        <title>Genome sequencing and annotation of Brassica cretica.</title>
        <authorList>
            <person name="Studholme D.J."/>
            <person name="Sarris P.F."/>
        </authorList>
    </citation>
    <scope>NUCLEOTIDE SEQUENCE</scope>
    <source>
        <strain evidence="4">PFS-102/07</strain>
        <tissue evidence="4">Leaf</tissue>
    </source>
</reference>